<dbReference type="EMBL" id="UYWX01000646">
    <property type="protein sequence ID" value="VDM18710.1"/>
    <property type="molecule type" value="Genomic_DNA"/>
</dbReference>
<keyword evidence="2" id="KW-1185">Reference proteome</keyword>
<evidence type="ECO:0000313" key="1">
    <source>
        <dbReference type="EMBL" id="VDM18710.1"/>
    </source>
</evidence>
<proteinExistence type="predicted"/>
<dbReference type="AlphaFoldDB" id="A0A0R3WMJ5"/>
<evidence type="ECO:0000313" key="2">
    <source>
        <dbReference type="Proteomes" id="UP000274429"/>
    </source>
</evidence>
<dbReference type="WBParaSite" id="TTAC_0000198301-mRNA-1">
    <property type="protein sequence ID" value="TTAC_0000198301-mRNA-1"/>
    <property type="gene ID" value="TTAC_0000198301"/>
</dbReference>
<sequence>MRLQERRQEYPADVWEVETTKEAERLNAVNPIWTNKKTPTCYCSQHVPRRTYPPILTNTLYTTERGFCACSMQGARMR</sequence>
<gene>
    <name evidence="1" type="ORF">TTAC_LOCUS1970</name>
</gene>
<reference evidence="3" key="1">
    <citation type="submission" date="2017-02" db="UniProtKB">
        <authorList>
            <consortium name="WormBaseParasite"/>
        </authorList>
    </citation>
    <scope>IDENTIFICATION</scope>
</reference>
<name>A0A0R3WMJ5_HYDTA</name>
<reference evidence="1 2" key="2">
    <citation type="submission" date="2018-11" db="EMBL/GenBank/DDBJ databases">
        <authorList>
            <consortium name="Pathogen Informatics"/>
        </authorList>
    </citation>
    <scope>NUCLEOTIDE SEQUENCE [LARGE SCALE GENOMIC DNA]</scope>
</reference>
<evidence type="ECO:0000313" key="3">
    <source>
        <dbReference type="WBParaSite" id="TTAC_0000198301-mRNA-1"/>
    </source>
</evidence>
<dbReference type="Proteomes" id="UP000274429">
    <property type="component" value="Unassembled WGS sequence"/>
</dbReference>
<organism evidence="3">
    <name type="scientific">Hydatigena taeniaeformis</name>
    <name type="common">Feline tapeworm</name>
    <name type="synonym">Taenia taeniaeformis</name>
    <dbReference type="NCBI Taxonomy" id="6205"/>
    <lineage>
        <taxon>Eukaryota</taxon>
        <taxon>Metazoa</taxon>
        <taxon>Spiralia</taxon>
        <taxon>Lophotrochozoa</taxon>
        <taxon>Platyhelminthes</taxon>
        <taxon>Cestoda</taxon>
        <taxon>Eucestoda</taxon>
        <taxon>Cyclophyllidea</taxon>
        <taxon>Taeniidae</taxon>
        <taxon>Hydatigera</taxon>
    </lineage>
</organism>
<accession>A0A0R3WMJ5</accession>
<protein>
    <submittedName>
        <fullName evidence="1 3">Uncharacterized protein</fullName>
    </submittedName>
</protein>